<dbReference type="Pfam" id="PF06784">
    <property type="entry name" value="UPF0240"/>
    <property type="match status" value="1"/>
</dbReference>
<dbReference type="GO" id="GO:0005739">
    <property type="term" value="C:mitochondrion"/>
    <property type="evidence" value="ECO:0007669"/>
    <property type="project" value="TreeGrafter"/>
</dbReference>
<proteinExistence type="evidence at transcript level"/>
<name>A0A0P4VPY6_9HEMI</name>
<evidence type="ECO:0000313" key="1">
    <source>
        <dbReference type="EMBL" id="JAI54461.1"/>
    </source>
</evidence>
<dbReference type="PANTHER" id="PTHR13338">
    <property type="entry name" value="UPF0240 PROTEIN"/>
    <property type="match status" value="1"/>
</dbReference>
<dbReference type="EMBL" id="GDKW01002134">
    <property type="protein sequence ID" value="JAI54461.1"/>
    <property type="molecule type" value="mRNA"/>
</dbReference>
<accession>A0A0P4VPY6</accession>
<dbReference type="PANTHER" id="PTHR13338:SF4">
    <property type="entry name" value="NADH DEHYDROGENASE [UBIQUINONE] 1 ALPHA SUBCOMPLEX ASSEMBLY FACTOR 4"/>
    <property type="match status" value="1"/>
</dbReference>
<dbReference type="GO" id="GO:0032981">
    <property type="term" value="P:mitochondrial respiratory chain complex I assembly"/>
    <property type="evidence" value="ECO:0007669"/>
    <property type="project" value="InterPro"/>
</dbReference>
<sequence length="203" mass="23320">MGKALSILNRQINRFNAENRAHRVISKDKPAPAPKHPSTQKQIDEFLSETQEIRNELMSKNHQLDENLKKVYVVSHTTADHTYGKPSDMARLPKSRSRVVDSEFGYQEPEIIPEGKITLKQVMNILVQHQEDGKKYNASYFSSQYKLTEEDAVNLLKYFSPFKVHIPEKPLIKSGASSRSKIFLTPASREQEKEKIKQIGIEK</sequence>
<protein>
    <submittedName>
        <fullName evidence="1">Putative hipothetical protein</fullName>
    </submittedName>
</protein>
<reference evidence="1" key="1">
    <citation type="journal article" date="2016" name="PLoS Negl. Trop. Dis.">
        <title>A Deep Insight into the Sialome of Rhodnius neglectus, a Vector of Chagas Disease.</title>
        <authorList>
            <person name="Santiago P.B."/>
            <person name="Assumpcao T.C."/>
            <person name="Araujo C.N."/>
            <person name="Bastos I.M."/>
            <person name="Neves D."/>
            <person name="Silva I.G."/>
            <person name="Charneau S."/>
            <person name="Queiroz R.M."/>
            <person name="Raiol T."/>
            <person name="Oliveira J.V."/>
            <person name="Sousa M.V."/>
            <person name="Calvo E."/>
            <person name="Ribeiro J.M."/>
            <person name="Santana J.M."/>
        </authorList>
    </citation>
    <scope>NUCLEOTIDE SEQUENCE</scope>
    <source>
        <tissue evidence="1">Salivary glands</tissue>
    </source>
</reference>
<dbReference type="AlphaFoldDB" id="A0A0P4VPY6"/>
<dbReference type="InterPro" id="IPR009622">
    <property type="entry name" value="NDUFAF4"/>
</dbReference>
<organism evidence="1">
    <name type="scientific">Rhodnius neglectus</name>
    <dbReference type="NCBI Taxonomy" id="72488"/>
    <lineage>
        <taxon>Eukaryota</taxon>
        <taxon>Metazoa</taxon>
        <taxon>Ecdysozoa</taxon>
        <taxon>Arthropoda</taxon>
        <taxon>Hexapoda</taxon>
        <taxon>Insecta</taxon>
        <taxon>Pterygota</taxon>
        <taxon>Neoptera</taxon>
        <taxon>Paraneoptera</taxon>
        <taxon>Hemiptera</taxon>
        <taxon>Heteroptera</taxon>
        <taxon>Panheteroptera</taxon>
        <taxon>Cimicomorpha</taxon>
        <taxon>Reduviidae</taxon>
        <taxon>Triatominae</taxon>
        <taxon>Rhodnius</taxon>
    </lineage>
</organism>